<accession>A0A0E2Z3Y6</accession>
<name>A0A0E2Z3Y6_9GAMM</name>
<protein>
    <submittedName>
        <fullName evidence="1">Uncharacterized protein</fullName>
    </submittedName>
</protein>
<comment type="caution">
    <text evidence="1">The sequence shown here is derived from an EMBL/GenBank/DDBJ whole genome shotgun (WGS) entry which is preliminary data.</text>
</comment>
<sequence length="78" mass="9043">MQPLNSEKGRINLLLQRDGLEATRNWVERTLNSYRKAVASPAHHASQKNYKPLFEQSIKEFEQWLSTHPKGIPAEKKT</sequence>
<dbReference type="OrthoDB" id="9031584at2"/>
<dbReference type="AlphaFoldDB" id="A0A0E2Z3Y6"/>
<dbReference type="HOGENOM" id="CLU_2586153_0_0_6"/>
<evidence type="ECO:0000313" key="2">
    <source>
        <dbReference type="Proteomes" id="UP000028839"/>
    </source>
</evidence>
<reference evidence="1 2" key="1">
    <citation type="submission" date="2014-07" db="EMBL/GenBank/DDBJ databases">
        <title>Comparative analysis of Nitrosococcus oceani genome inventories of strains from Pacific and Atlantic gyres.</title>
        <authorList>
            <person name="Lim C.K."/>
            <person name="Wang L."/>
            <person name="Sayavedra-Soto L.A."/>
            <person name="Klotz M.G."/>
        </authorList>
    </citation>
    <scope>NUCLEOTIDE SEQUENCE [LARGE SCALE GENOMIC DNA]</scope>
    <source>
        <strain evidence="1 2">C-27</strain>
    </source>
</reference>
<evidence type="ECO:0000313" key="1">
    <source>
        <dbReference type="EMBL" id="KFI19916.1"/>
    </source>
</evidence>
<proteinExistence type="predicted"/>
<organism evidence="1 2">
    <name type="scientific">Nitrosococcus oceani C-27</name>
    <dbReference type="NCBI Taxonomy" id="314279"/>
    <lineage>
        <taxon>Bacteria</taxon>
        <taxon>Pseudomonadati</taxon>
        <taxon>Pseudomonadota</taxon>
        <taxon>Gammaproteobacteria</taxon>
        <taxon>Chromatiales</taxon>
        <taxon>Chromatiaceae</taxon>
        <taxon>Nitrosococcus</taxon>
    </lineage>
</organism>
<dbReference type="Proteomes" id="UP000028839">
    <property type="component" value="Unassembled WGS sequence"/>
</dbReference>
<gene>
    <name evidence="1" type="ORF">IB75_05825</name>
</gene>
<dbReference type="EMBL" id="JPGN01000034">
    <property type="protein sequence ID" value="KFI19916.1"/>
    <property type="molecule type" value="Genomic_DNA"/>
</dbReference>